<comment type="caution">
    <text evidence="1">The sequence shown here is derived from an EMBL/GenBank/DDBJ whole genome shotgun (WGS) entry which is preliminary data.</text>
</comment>
<organism evidence="1 2">
    <name type="scientific">Mesosutterella faecium</name>
    <dbReference type="NCBI Taxonomy" id="2925194"/>
    <lineage>
        <taxon>Bacteria</taxon>
        <taxon>Pseudomonadati</taxon>
        <taxon>Pseudomonadota</taxon>
        <taxon>Betaproteobacteria</taxon>
        <taxon>Burkholderiales</taxon>
        <taxon>Sutterellaceae</taxon>
        <taxon>Mesosutterella</taxon>
    </lineage>
</organism>
<evidence type="ECO:0000313" key="2">
    <source>
        <dbReference type="Proteomes" id="UP001165481"/>
    </source>
</evidence>
<dbReference type="RefSeq" id="WP_243376540.1">
    <property type="nucleotide sequence ID" value="NZ_JAKZJU020000001.1"/>
</dbReference>
<evidence type="ECO:0000313" key="1">
    <source>
        <dbReference type="EMBL" id="MDL2059650.1"/>
    </source>
</evidence>
<protein>
    <submittedName>
        <fullName evidence="1">Uncharacterized protein</fullName>
    </submittedName>
</protein>
<proteinExistence type="predicted"/>
<name>A0ABT7IMR4_9BURK</name>
<sequence length="103" mass="11218">MAEEEKKAAPAAAAKEAPTEKPRFVHMLVLGVGGIIRNVQIVTDNPQIPKSFAEFINGFRSGKLDLIWTPNPSNPVFAIRMNSVDFYEYRSGPAQAADKGSIS</sequence>
<dbReference type="EMBL" id="JAKZJU020000001">
    <property type="protein sequence ID" value="MDL2059650.1"/>
    <property type="molecule type" value="Genomic_DNA"/>
</dbReference>
<keyword evidence="2" id="KW-1185">Reference proteome</keyword>
<gene>
    <name evidence="1" type="ORF">MUN46_006880</name>
</gene>
<accession>A0ABT7IMR4</accession>
<dbReference type="Proteomes" id="UP001165481">
    <property type="component" value="Unassembled WGS sequence"/>
</dbReference>
<reference evidence="1" key="1">
    <citation type="submission" date="2023-03" db="EMBL/GenBank/DDBJ databases">
        <title>Mesosutterella sp. nov. isolated from porcine feces.</title>
        <authorList>
            <person name="Yu S."/>
        </authorList>
    </citation>
    <scope>NUCLEOTIDE SEQUENCE</scope>
    <source>
        <strain evidence="1">AGMB02718</strain>
    </source>
</reference>